<dbReference type="GO" id="GO:0005524">
    <property type="term" value="F:ATP binding"/>
    <property type="evidence" value="ECO:0007669"/>
    <property type="project" value="UniProtKB-KW"/>
</dbReference>
<evidence type="ECO:0000256" key="3">
    <source>
        <dbReference type="ARBA" id="ARBA00022806"/>
    </source>
</evidence>
<dbReference type="InterPro" id="IPR044742">
    <property type="entry name" value="DEAD/DEAH_RhlB"/>
</dbReference>
<name>A0A840QNB1_9BACI</name>
<gene>
    <name evidence="9" type="ORF">HNQ41_001003</name>
</gene>
<evidence type="ECO:0000256" key="5">
    <source>
        <dbReference type="PROSITE-ProRule" id="PRU00552"/>
    </source>
</evidence>
<proteinExistence type="predicted"/>
<evidence type="ECO:0000313" key="9">
    <source>
        <dbReference type="EMBL" id="MBB5172859.1"/>
    </source>
</evidence>
<dbReference type="RefSeq" id="WP_184663306.1">
    <property type="nucleotide sequence ID" value="NZ_JACHHB010000003.1"/>
</dbReference>
<keyword evidence="3 9" id="KW-0347">Helicase</keyword>
<accession>A0A840QNB1</accession>
<dbReference type="SMART" id="SM00487">
    <property type="entry name" value="DEXDc"/>
    <property type="match status" value="1"/>
</dbReference>
<dbReference type="CDD" id="cd00268">
    <property type="entry name" value="DEADc"/>
    <property type="match status" value="1"/>
</dbReference>
<dbReference type="Pfam" id="PF00270">
    <property type="entry name" value="DEAD"/>
    <property type="match status" value="1"/>
</dbReference>
<dbReference type="GO" id="GO:0033592">
    <property type="term" value="F:RNA strand annealing activity"/>
    <property type="evidence" value="ECO:0007669"/>
    <property type="project" value="TreeGrafter"/>
</dbReference>
<evidence type="ECO:0000313" key="10">
    <source>
        <dbReference type="Proteomes" id="UP000551878"/>
    </source>
</evidence>
<evidence type="ECO:0000259" key="8">
    <source>
        <dbReference type="PROSITE" id="PS51195"/>
    </source>
</evidence>
<feature type="domain" description="Helicase C-terminal" evidence="7">
    <location>
        <begin position="232"/>
        <end position="376"/>
    </location>
</feature>
<comment type="caution">
    <text evidence="9">The sequence shown here is derived from an EMBL/GenBank/DDBJ whole genome shotgun (WGS) entry which is preliminary data.</text>
</comment>
<dbReference type="GO" id="GO:0005829">
    <property type="term" value="C:cytosol"/>
    <property type="evidence" value="ECO:0007669"/>
    <property type="project" value="TreeGrafter"/>
</dbReference>
<feature type="short sequence motif" description="Q motif" evidence="5">
    <location>
        <begin position="4"/>
        <end position="32"/>
    </location>
</feature>
<dbReference type="Pfam" id="PF00271">
    <property type="entry name" value="Helicase_C"/>
    <property type="match status" value="1"/>
</dbReference>
<feature type="domain" description="DEAD-box RNA helicase Q" evidence="8">
    <location>
        <begin position="4"/>
        <end position="32"/>
    </location>
</feature>
<dbReference type="PROSITE" id="PS51195">
    <property type="entry name" value="Q_MOTIF"/>
    <property type="match status" value="1"/>
</dbReference>
<dbReference type="Proteomes" id="UP000551878">
    <property type="component" value="Unassembled WGS sequence"/>
</dbReference>
<keyword evidence="10" id="KW-1185">Reference proteome</keyword>
<dbReference type="GO" id="GO:0003724">
    <property type="term" value="F:RNA helicase activity"/>
    <property type="evidence" value="ECO:0007669"/>
    <property type="project" value="InterPro"/>
</dbReference>
<reference evidence="9 10" key="1">
    <citation type="submission" date="2020-08" db="EMBL/GenBank/DDBJ databases">
        <title>Genomic Encyclopedia of Type Strains, Phase IV (KMG-IV): sequencing the most valuable type-strain genomes for metagenomic binning, comparative biology and taxonomic classification.</title>
        <authorList>
            <person name="Goeker M."/>
        </authorList>
    </citation>
    <scope>NUCLEOTIDE SEQUENCE [LARGE SCALE GENOMIC DNA]</scope>
    <source>
        <strain evidence="9 10">DSM 24696</strain>
    </source>
</reference>
<dbReference type="PROSITE" id="PS51194">
    <property type="entry name" value="HELICASE_CTER"/>
    <property type="match status" value="1"/>
</dbReference>
<evidence type="ECO:0000259" key="7">
    <source>
        <dbReference type="PROSITE" id="PS51194"/>
    </source>
</evidence>
<organism evidence="9 10">
    <name type="scientific">Texcoconibacillus texcoconensis</name>
    <dbReference type="NCBI Taxonomy" id="1095777"/>
    <lineage>
        <taxon>Bacteria</taxon>
        <taxon>Bacillati</taxon>
        <taxon>Bacillota</taxon>
        <taxon>Bacilli</taxon>
        <taxon>Bacillales</taxon>
        <taxon>Bacillaceae</taxon>
        <taxon>Texcoconibacillus</taxon>
    </lineage>
</organism>
<dbReference type="SMART" id="SM00490">
    <property type="entry name" value="HELICc"/>
    <property type="match status" value="1"/>
</dbReference>
<evidence type="ECO:0000256" key="2">
    <source>
        <dbReference type="ARBA" id="ARBA00022801"/>
    </source>
</evidence>
<evidence type="ECO:0000256" key="4">
    <source>
        <dbReference type="ARBA" id="ARBA00022840"/>
    </source>
</evidence>
<dbReference type="Gene3D" id="3.40.50.300">
    <property type="entry name" value="P-loop containing nucleotide triphosphate hydrolases"/>
    <property type="match status" value="2"/>
</dbReference>
<evidence type="ECO:0000256" key="1">
    <source>
        <dbReference type="ARBA" id="ARBA00022741"/>
    </source>
</evidence>
<dbReference type="GO" id="GO:0016787">
    <property type="term" value="F:hydrolase activity"/>
    <property type="evidence" value="ECO:0007669"/>
    <property type="project" value="UniProtKB-KW"/>
</dbReference>
<dbReference type="CDD" id="cd18787">
    <property type="entry name" value="SF2_C_DEAD"/>
    <property type="match status" value="1"/>
</dbReference>
<dbReference type="InterPro" id="IPR027417">
    <property type="entry name" value="P-loop_NTPase"/>
</dbReference>
<dbReference type="InterPro" id="IPR014001">
    <property type="entry name" value="Helicase_ATP-bd"/>
</dbReference>
<dbReference type="PANTHER" id="PTHR47963:SF7">
    <property type="entry name" value="ATP-DEPENDENT RNA HELICASE YFML-RELATED"/>
    <property type="match status" value="1"/>
</dbReference>
<feature type="domain" description="Helicase ATP-binding" evidence="6">
    <location>
        <begin position="35"/>
        <end position="207"/>
    </location>
</feature>
<dbReference type="PROSITE" id="PS51192">
    <property type="entry name" value="HELICASE_ATP_BIND_1"/>
    <property type="match status" value="1"/>
</dbReference>
<dbReference type="InterPro" id="IPR050547">
    <property type="entry name" value="DEAD_box_RNA_helicases"/>
</dbReference>
<keyword evidence="4" id="KW-0067">ATP-binding</keyword>
<dbReference type="SUPFAM" id="SSF52540">
    <property type="entry name" value="P-loop containing nucleoside triphosphate hydrolases"/>
    <property type="match status" value="1"/>
</dbReference>
<dbReference type="GO" id="GO:0005840">
    <property type="term" value="C:ribosome"/>
    <property type="evidence" value="ECO:0007669"/>
    <property type="project" value="TreeGrafter"/>
</dbReference>
<dbReference type="EMBL" id="JACHHB010000003">
    <property type="protein sequence ID" value="MBB5172859.1"/>
    <property type="molecule type" value="Genomic_DNA"/>
</dbReference>
<dbReference type="InterPro" id="IPR001650">
    <property type="entry name" value="Helicase_C-like"/>
</dbReference>
<dbReference type="PANTHER" id="PTHR47963">
    <property type="entry name" value="DEAD-BOX ATP-DEPENDENT RNA HELICASE 47, MITOCHONDRIAL"/>
    <property type="match status" value="1"/>
</dbReference>
<dbReference type="GO" id="GO:0009409">
    <property type="term" value="P:response to cold"/>
    <property type="evidence" value="ECO:0007669"/>
    <property type="project" value="TreeGrafter"/>
</dbReference>
<keyword evidence="1" id="KW-0547">Nucleotide-binding</keyword>
<dbReference type="InterPro" id="IPR014014">
    <property type="entry name" value="RNA_helicase_DEAD_Q_motif"/>
</dbReference>
<sequence length="377" mass="41943">MEEASFKDLNVDDLLIQQVLAEGITVPTTIQEKVVPKHLEGSDLIIEAETGSGKSLAFLLPILTKVIQDPKPFSAVIIAPTNELAMQLYSVAESLCQKTELVVHSYIGSGNKKRQLERLKKQKPHVVFGTPDRVLSLAEEKKLKLQQTQYVVIDEADQLLQDEKSQHTVTKISQRVGKEAQYALCSATFPTELARSLEKNIPDPLHIQAKTQIPLSIDHVWVESEKRKKIDTVRQLIATMDKQKGIVFTSTIEKAEETVDKLTYKKVKAVSLIGVSDKQDRKQAIDRFRGGEADVLVATELAARGLDIADVDYVINLDPPTSNTSYIHRAGRTGRVGRRGLVITLSDETQVDLIKKRSKGCGVSIEKRQLRHGKLQA</sequence>
<protein>
    <submittedName>
        <fullName evidence="9">Superfamily II DNA/RNA helicase</fullName>
    </submittedName>
</protein>
<evidence type="ECO:0000259" key="6">
    <source>
        <dbReference type="PROSITE" id="PS51192"/>
    </source>
</evidence>
<dbReference type="AlphaFoldDB" id="A0A840QNB1"/>
<keyword evidence="2" id="KW-0378">Hydrolase</keyword>
<dbReference type="InterPro" id="IPR011545">
    <property type="entry name" value="DEAD/DEAH_box_helicase_dom"/>
</dbReference>